<dbReference type="PANTHER" id="PTHR33744:SF1">
    <property type="entry name" value="DNA-BINDING TRANSCRIPTIONAL ACTIVATOR ADER"/>
    <property type="match status" value="1"/>
</dbReference>
<evidence type="ECO:0000259" key="4">
    <source>
        <dbReference type="Pfam" id="PF17853"/>
    </source>
</evidence>
<dbReference type="RefSeq" id="WP_273842670.1">
    <property type="nucleotide sequence ID" value="NZ_JAQQWT010000005.1"/>
</dbReference>
<gene>
    <name evidence="5" type="ORF">ACFFH4_19920</name>
</gene>
<dbReference type="InterPro" id="IPR051448">
    <property type="entry name" value="CdaR-like_regulators"/>
</dbReference>
<sequence>MNIQKNSSFDRPFDSLEEFVDAISDRLQCPVTIEDSNHHLLAYSSHTDNTDKARISTIIGRRVPERVINRFWKEGVIPTLNQSDQPLVIPQINEIGLGNRIAVSIRKNNEVLGYIWVLEVGRTLTKEDLTDLKLAASKAKNQLLQLNLQKKKKEKSNQELLWQMITGDTKNHPDIANQLSKIGLKPNQPLAILLFTFHSIDDELHKKLVYVAKTTQKINLLIQTVDENQLIFLVSPLFQTNDFNKIAKEFTDIFKAQVHERFGISDIRSGCGYAYENYELIKRSYDEAAKVIALKEIFTKELTEANFYHELGVFRYIDLLQQTEALQDMSMNPAIQKLQSYDLVHHTNLLETLDVILDKDGHLNEAAKELHCHVNTLNYRLKRIQEITAIQLKDPVQKFGLYLDLKLTRSNDLLKTTKERLQI</sequence>
<comment type="similarity">
    <text evidence="1">Belongs to the CdaR family.</text>
</comment>
<dbReference type="Pfam" id="PF13556">
    <property type="entry name" value="HTH_30"/>
    <property type="match status" value="1"/>
</dbReference>
<dbReference type="Pfam" id="PF17853">
    <property type="entry name" value="GGDEF_2"/>
    <property type="match status" value="1"/>
</dbReference>
<dbReference type="EMBL" id="JBHLTR010000054">
    <property type="protein sequence ID" value="MFC0561218.1"/>
    <property type="molecule type" value="Genomic_DNA"/>
</dbReference>
<evidence type="ECO:0000256" key="1">
    <source>
        <dbReference type="ARBA" id="ARBA00006754"/>
    </source>
</evidence>
<organism evidence="5 6">
    <name type="scientific">Halalkalibacter alkalisediminis</name>
    <dbReference type="NCBI Taxonomy" id="935616"/>
    <lineage>
        <taxon>Bacteria</taxon>
        <taxon>Bacillati</taxon>
        <taxon>Bacillota</taxon>
        <taxon>Bacilli</taxon>
        <taxon>Bacillales</taxon>
        <taxon>Bacillaceae</taxon>
        <taxon>Halalkalibacter</taxon>
    </lineage>
</organism>
<keyword evidence="2" id="KW-0175">Coiled coil</keyword>
<feature type="domain" description="CdaR GGDEF-like" evidence="4">
    <location>
        <begin position="171"/>
        <end position="293"/>
    </location>
</feature>
<protein>
    <submittedName>
        <fullName evidence="5">PucR family transcriptional regulator</fullName>
    </submittedName>
</protein>
<evidence type="ECO:0000256" key="2">
    <source>
        <dbReference type="SAM" id="Coils"/>
    </source>
</evidence>
<proteinExistence type="inferred from homology"/>
<reference evidence="5 6" key="1">
    <citation type="submission" date="2024-09" db="EMBL/GenBank/DDBJ databases">
        <authorList>
            <person name="Sun Q."/>
            <person name="Mori K."/>
        </authorList>
    </citation>
    <scope>NUCLEOTIDE SEQUENCE [LARGE SCALE GENOMIC DNA]</scope>
    <source>
        <strain evidence="5 6">NCAIM B.02301</strain>
    </source>
</reference>
<dbReference type="InterPro" id="IPR042070">
    <property type="entry name" value="PucR_C-HTH_sf"/>
</dbReference>
<comment type="caution">
    <text evidence="5">The sequence shown here is derived from an EMBL/GenBank/DDBJ whole genome shotgun (WGS) entry which is preliminary data.</text>
</comment>
<feature type="coiled-coil region" evidence="2">
    <location>
        <begin position="129"/>
        <end position="156"/>
    </location>
</feature>
<dbReference type="InterPro" id="IPR029016">
    <property type="entry name" value="GAF-like_dom_sf"/>
</dbReference>
<dbReference type="Gene3D" id="1.10.10.2840">
    <property type="entry name" value="PucR C-terminal helix-turn-helix domain"/>
    <property type="match status" value="1"/>
</dbReference>
<feature type="domain" description="PucR C-terminal helix-turn-helix" evidence="3">
    <location>
        <begin position="349"/>
        <end position="406"/>
    </location>
</feature>
<dbReference type="InterPro" id="IPR041522">
    <property type="entry name" value="CdaR_GGDEF"/>
</dbReference>
<dbReference type="PANTHER" id="PTHR33744">
    <property type="entry name" value="CARBOHYDRATE DIACID REGULATOR"/>
    <property type="match status" value="1"/>
</dbReference>
<dbReference type="Proteomes" id="UP001589833">
    <property type="component" value="Unassembled WGS sequence"/>
</dbReference>
<name>A0ABV6NM91_9BACI</name>
<evidence type="ECO:0000259" key="3">
    <source>
        <dbReference type="Pfam" id="PF13556"/>
    </source>
</evidence>
<accession>A0ABV6NM91</accession>
<keyword evidence="6" id="KW-1185">Reference proteome</keyword>
<evidence type="ECO:0000313" key="6">
    <source>
        <dbReference type="Proteomes" id="UP001589833"/>
    </source>
</evidence>
<evidence type="ECO:0000313" key="5">
    <source>
        <dbReference type="EMBL" id="MFC0561218.1"/>
    </source>
</evidence>
<dbReference type="InterPro" id="IPR025736">
    <property type="entry name" value="PucR_C-HTH_dom"/>
</dbReference>
<dbReference type="Gene3D" id="3.30.450.40">
    <property type="match status" value="1"/>
</dbReference>